<comment type="caution">
    <text evidence="1">The sequence shown here is derived from an EMBL/GenBank/DDBJ whole genome shotgun (WGS) entry which is preliminary data.</text>
</comment>
<organism evidence="1 2">
    <name type="scientific">Chryseobacterium vietnamense</name>
    <dbReference type="NCBI Taxonomy" id="866785"/>
    <lineage>
        <taxon>Bacteria</taxon>
        <taxon>Pseudomonadati</taxon>
        <taxon>Bacteroidota</taxon>
        <taxon>Flavobacteriia</taxon>
        <taxon>Flavobacteriales</taxon>
        <taxon>Weeksellaceae</taxon>
        <taxon>Chryseobacterium group</taxon>
        <taxon>Chryseobacterium</taxon>
    </lineage>
</organism>
<sequence length="124" mass="13888">MKEINKTFEFHYEIGDEIITVKGIITSFTCSDDISLDNVDTDNYRDAIFDVSLLVEPAINSKIFNLDCPLVYIVGFGGRDGQLGHVKNHHFVPVDDQDELVQAVSTSILEVLMMNGQSGHFIDH</sequence>
<proteinExistence type="predicted"/>
<evidence type="ECO:0000313" key="1">
    <source>
        <dbReference type="EMBL" id="MDR6460455.1"/>
    </source>
</evidence>
<accession>A0ACC6JC70</accession>
<evidence type="ECO:0000313" key="2">
    <source>
        <dbReference type="Proteomes" id="UP001184833"/>
    </source>
</evidence>
<gene>
    <name evidence="1" type="ORF">J2786_003589</name>
</gene>
<dbReference type="Proteomes" id="UP001184833">
    <property type="component" value="Unassembled WGS sequence"/>
</dbReference>
<reference evidence="1" key="1">
    <citation type="submission" date="2023-07" db="EMBL/GenBank/DDBJ databases">
        <title>Sorghum-associated microbial communities from plants grown in Nebraska, USA.</title>
        <authorList>
            <person name="Schachtman D."/>
        </authorList>
    </citation>
    <scope>NUCLEOTIDE SEQUENCE</scope>
    <source>
        <strain evidence="1">DS2329</strain>
    </source>
</reference>
<protein>
    <submittedName>
        <fullName evidence="1">Uncharacterized protein</fullName>
    </submittedName>
</protein>
<keyword evidence="2" id="KW-1185">Reference proteome</keyword>
<name>A0ACC6JC70_9FLAO</name>
<dbReference type="EMBL" id="JAVDQX010000004">
    <property type="protein sequence ID" value="MDR6460455.1"/>
    <property type="molecule type" value="Genomic_DNA"/>
</dbReference>